<comment type="subcellular location">
    <subcellularLocation>
        <location evidence="1 6">Nucleus</location>
    </subcellularLocation>
</comment>
<dbReference type="CDD" id="cd07521">
    <property type="entry name" value="HAD_FCP1-like"/>
    <property type="match status" value="1"/>
</dbReference>
<organism evidence="8 9">
    <name type="scientific">Nematostella vectensis</name>
    <name type="common">Starlet sea anemone</name>
    <dbReference type="NCBI Taxonomy" id="45351"/>
    <lineage>
        <taxon>Eukaryota</taxon>
        <taxon>Metazoa</taxon>
        <taxon>Cnidaria</taxon>
        <taxon>Anthozoa</taxon>
        <taxon>Hexacorallia</taxon>
        <taxon>Actiniaria</taxon>
        <taxon>Edwardsiidae</taxon>
        <taxon>Nematostella</taxon>
    </lineage>
</organism>
<dbReference type="AlphaFoldDB" id="A7S820"/>
<dbReference type="InterPro" id="IPR011947">
    <property type="entry name" value="FCP1_euk"/>
</dbReference>
<evidence type="ECO:0000256" key="6">
    <source>
        <dbReference type="RuleBase" id="RU366066"/>
    </source>
</evidence>
<dbReference type="Proteomes" id="UP000001593">
    <property type="component" value="Unassembled WGS sequence"/>
</dbReference>
<evidence type="ECO:0000256" key="3">
    <source>
        <dbReference type="ARBA" id="ARBA00023242"/>
    </source>
</evidence>
<dbReference type="SMART" id="SM00577">
    <property type="entry name" value="CPDc"/>
    <property type="match status" value="1"/>
</dbReference>
<dbReference type="EC" id="3.1.3.16" evidence="6"/>
<dbReference type="EMBL" id="DS469595">
    <property type="protein sequence ID" value="EDO40177.1"/>
    <property type="molecule type" value="Genomic_DNA"/>
</dbReference>
<dbReference type="InterPro" id="IPR036412">
    <property type="entry name" value="HAD-like_sf"/>
</dbReference>
<evidence type="ECO:0000256" key="4">
    <source>
        <dbReference type="ARBA" id="ARBA00047761"/>
    </source>
</evidence>
<comment type="catalytic activity">
    <reaction evidence="5 6">
        <text>O-phospho-L-threonyl-[protein] + H2O = L-threonyl-[protein] + phosphate</text>
        <dbReference type="Rhea" id="RHEA:47004"/>
        <dbReference type="Rhea" id="RHEA-COMP:11060"/>
        <dbReference type="Rhea" id="RHEA-COMP:11605"/>
        <dbReference type="ChEBI" id="CHEBI:15377"/>
        <dbReference type="ChEBI" id="CHEBI:30013"/>
        <dbReference type="ChEBI" id="CHEBI:43474"/>
        <dbReference type="ChEBI" id="CHEBI:61977"/>
        <dbReference type="EC" id="3.1.3.16"/>
    </reaction>
</comment>
<keyword evidence="2 6" id="KW-0378">Hydrolase</keyword>
<dbReference type="STRING" id="45351.A7S820"/>
<protein>
    <recommendedName>
        <fullName evidence="6">RNA polymerase II subunit A C-terminal domain phosphatase</fullName>
        <ecNumber evidence="6">3.1.3.16</ecNumber>
    </recommendedName>
</protein>
<feature type="non-terminal residue" evidence="8">
    <location>
        <position position="122"/>
    </location>
</feature>
<dbReference type="PANTHER" id="PTHR23081:SF36">
    <property type="entry name" value="RNA POLYMERASE II SUBUNIT A C-TERMINAL DOMAIN PHOSPHATASE"/>
    <property type="match status" value="1"/>
</dbReference>
<evidence type="ECO:0000313" key="9">
    <source>
        <dbReference type="Proteomes" id="UP000001593"/>
    </source>
</evidence>
<evidence type="ECO:0000259" key="7">
    <source>
        <dbReference type="PROSITE" id="PS50969"/>
    </source>
</evidence>
<name>A7S820_NEMVE</name>
<dbReference type="eggNOG" id="KOG0323">
    <property type="taxonomic scope" value="Eukaryota"/>
</dbReference>
<evidence type="ECO:0000256" key="1">
    <source>
        <dbReference type="ARBA" id="ARBA00004123"/>
    </source>
</evidence>
<dbReference type="Gene3D" id="3.40.50.1000">
    <property type="entry name" value="HAD superfamily/HAD-like"/>
    <property type="match status" value="1"/>
</dbReference>
<dbReference type="NCBIfam" id="TIGR02250">
    <property type="entry name" value="FCP1_euk"/>
    <property type="match status" value="1"/>
</dbReference>
<dbReference type="PhylomeDB" id="A7S820"/>
<dbReference type="GO" id="GO:0008420">
    <property type="term" value="F:RNA polymerase II CTD heptapeptide repeat phosphatase activity"/>
    <property type="evidence" value="ECO:0007669"/>
    <property type="project" value="UniProtKB-UniRule"/>
</dbReference>
<dbReference type="InterPro" id="IPR039189">
    <property type="entry name" value="Fcp1"/>
</dbReference>
<comment type="catalytic activity">
    <reaction evidence="4 6">
        <text>O-phospho-L-seryl-[protein] + H2O = L-seryl-[protein] + phosphate</text>
        <dbReference type="Rhea" id="RHEA:20629"/>
        <dbReference type="Rhea" id="RHEA-COMP:9863"/>
        <dbReference type="Rhea" id="RHEA-COMP:11604"/>
        <dbReference type="ChEBI" id="CHEBI:15377"/>
        <dbReference type="ChEBI" id="CHEBI:29999"/>
        <dbReference type="ChEBI" id="CHEBI:43474"/>
        <dbReference type="ChEBI" id="CHEBI:83421"/>
        <dbReference type="EC" id="3.1.3.16"/>
    </reaction>
</comment>
<dbReference type="GO" id="GO:0005634">
    <property type="term" value="C:nucleus"/>
    <property type="evidence" value="ECO:0007669"/>
    <property type="project" value="UniProtKB-SubCell"/>
</dbReference>
<dbReference type="SUPFAM" id="SSF56784">
    <property type="entry name" value="HAD-like"/>
    <property type="match status" value="1"/>
</dbReference>
<gene>
    <name evidence="8" type="ORF">NEMVEDRAFT_v1g108213</name>
</gene>
<sequence length="122" mass="14349">MWYHTKFRPWAHKFLQKIAKFYELHIFTMGTRMYAHTIARMLDPDLSLFGYRIRSRDDCFNAFSKFNDLRSLFPCGDSMVCIIDDRADVWNNAPSLIKVKPYQFFKGVGDINAPPDKQDAES</sequence>
<evidence type="ECO:0000256" key="2">
    <source>
        <dbReference type="ARBA" id="ARBA00022801"/>
    </source>
</evidence>
<feature type="domain" description="FCP1 homology" evidence="7">
    <location>
        <begin position="1"/>
        <end position="122"/>
    </location>
</feature>
<dbReference type="HOGENOM" id="CLU_2032441_0_0_1"/>
<dbReference type="PROSITE" id="PS50969">
    <property type="entry name" value="FCP1"/>
    <property type="match status" value="1"/>
</dbReference>
<evidence type="ECO:0000313" key="8">
    <source>
        <dbReference type="EMBL" id="EDO40177.1"/>
    </source>
</evidence>
<reference evidence="8 9" key="1">
    <citation type="journal article" date="2007" name="Science">
        <title>Sea anemone genome reveals ancestral eumetazoan gene repertoire and genomic organization.</title>
        <authorList>
            <person name="Putnam N.H."/>
            <person name="Srivastava M."/>
            <person name="Hellsten U."/>
            <person name="Dirks B."/>
            <person name="Chapman J."/>
            <person name="Salamov A."/>
            <person name="Terry A."/>
            <person name="Shapiro H."/>
            <person name="Lindquist E."/>
            <person name="Kapitonov V.V."/>
            <person name="Jurka J."/>
            <person name="Genikhovich G."/>
            <person name="Grigoriev I.V."/>
            <person name="Lucas S.M."/>
            <person name="Steele R.E."/>
            <person name="Finnerty J.R."/>
            <person name="Technau U."/>
            <person name="Martindale M.Q."/>
            <person name="Rokhsar D.S."/>
        </authorList>
    </citation>
    <scope>NUCLEOTIDE SEQUENCE [LARGE SCALE GENOMIC DNA]</scope>
    <source>
        <strain evidence="9">CH2 X CH6</strain>
    </source>
</reference>
<evidence type="ECO:0000256" key="5">
    <source>
        <dbReference type="ARBA" id="ARBA00048336"/>
    </source>
</evidence>
<dbReference type="OMA" id="HICTMAS"/>
<proteinExistence type="predicted"/>
<dbReference type="Pfam" id="PF03031">
    <property type="entry name" value="NIF"/>
    <property type="match status" value="1"/>
</dbReference>
<keyword evidence="9" id="KW-1185">Reference proteome</keyword>
<keyword evidence="3 6" id="KW-0539">Nucleus</keyword>
<dbReference type="PANTHER" id="PTHR23081">
    <property type="entry name" value="RNA POLYMERASE II CTD PHOSPHATASE"/>
    <property type="match status" value="1"/>
</dbReference>
<accession>A7S820</accession>
<dbReference type="InterPro" id="IPR023214">
    <property type="entry name" value="HAD_sf"/>
</dbReference>
<dbReference type="InParanoid" id="A7S820"/>
<comment type="function">
    <text evidence="6">This promotes the activity of RNA polymerase II.</text>
</comment>
<dbReference type="InterPro" id="IPR004274">
    <property type="entry name" value="FCP1_dom"/>
</dbReference>